<name>A0A0R1K495_9LACO</name>
<dbReference type="Proteomes" id="UP000051162">
    <property type="component" value="Unassembled WGS sequence"/>
</dbReference>
<evidence type="ECO:0000313" key="13">
    <source>
        <dbReference type="EMBL" id="KRK74874.1"/>
    </source>
</evidence>
<dbReference type="GeneID" id="84782787"/>
<feature type="transmembrane region" description="Helical" evidence="11">
    <location>
        <begin position="267"/>
        <end position="286"/>
    </location>
</feature>
<organism evidence="13 14">
    <name type="scientific">Levilactobacillus namurensis DSM 19117</name>
    <dbReference type="NCBI Taxonomy" id="1423773"/>
    <lineage>
        <taxon>Bacteria</taxon>
        <taxon>Bacillati</taxon>
        <taxon>Bacillota</taxon>
        <taxon>Bacilli</taxon>
        <taxon>Lactobacillales</taxon>
        <taxon>Lactobacillaceae</taxon>
        <taxon>Levilactobacillus</taxon>
    </lineage>
</organism>
<keyword evidence="14" id="KW-1185">Reference proteome</keyword>
<dbReference type="AlphaFoldDB" id="A0A0R1K495"/>
<evidence type="ECO:0000256" key="7">
    <source>
        <dbReference type="ARBA" id="ARBA00023053"/>
    </source>
</evidence>
<evidence type="ECO:0000256" key="3">
    <source>
        <dbReference type="ARBA" id="ARBA00022448"/>
    </source>
</evidence>
<sequence>MELLRDLTLILLATTIVGHYSTRIGIPAVIGQLLVGVVMGPAMLGWLKLTENLDSFAQIGVIILMFIAGLESDLQLLKRYLKPSVLVAILGVIVPVVGSYLVAISYHLPQTESLFISVIFAATSVSISVEVLKEMNALSSREGTTILGAAVVDDVLAVIILSVLVSTTGTAVDGHASGNLLVTTLLQVVYFVAIYFVVRWLAPYMAKIGDRLMIPMGATLMAMILCFGMAYVAEVVGLSDVVGAFFAGIAISQTSARSVVDRHIEPVGYAVFIPVFFVSIGLNMDFSGIGKQLGFILILTVVAVLTKLIGAGGGAKLAGFSWHSSLAVGAGMVSRGEMALIIAQIGFAAKLMSTARYSAIVTAIVLATLLAPFLLRLAMNRVTQGQPDRSKVRSVEEESHS</sequence>
<dbReference type="GO" id="GO:0016020">
    <property type="term" value="C:membrane"/>
    <property type="evidence" value="ECO:0007669"/>
    <property type="project" value="UniProtKB-SubCell"/>
</dbReference>
<dbReference type="EMBL" id="AZDT01000042">
    <property type="protein sequence ID" value="KRK74874.1"/>
    <property type="molecule type" value="Genomic_DNA"/>
</dbReference>
<dbReference type="GO" id="GO:1902600">
    <property type="term" value="P:proton transmembrane transport"/>
    <property type="evidence" value="ECO:0007669"/>
    <property type="project" value="InterPro"/>
</dbReference>
<feature type="transmembrane region" description="Helical" evidence="11">
    <location>
        <begin position="293"/>
        <end position="314"/>
    </location>
</feature>
<dbReference type="Pfam" id="PF00999">
    <property type="entry name" value="Na_H_Exchanger"/>
    <property type="match status" value="1"/>
</dbReference>
<keyword evidence="3" id="KW-0813">Transport</keyword>
<feature type="transmembrane region" description="Helical" evidence="11">
    <location>
        <begin position="86"/>
        <end position="108"/>
    </location>
</feature>
<dbReference type="Gene3D" id="1.20.1530.20">
    <property type="match status" value="1"/>
</dbReference>
<evidence type="ECO:0000256" key="10">
    <source>
        <dbReference type="ARBA" id="ARBA00023201"/>
    </source>
</evidence>
<proteinExistence type="inferred from homology"/>
<evidence type="ECO:0000256" key="4">
    <source>
        <dbReference type="ARBA" id="ARBA00022449"/>
    </source>
</evidence>
<dbReference type="PANTHER" id="PTHR43562:SF3">
    <property type="entry name" value="SODIUM ION_PROTON EXCHANGER (EUROFUNG)"/>
    <property type="match status" value="1"/>
</dbReference>
<protein>
    <submittedName>
        <fullName evidence="13">Kef-type K+ transport system, membrane component</fullName>
    </submittedName>
</protein>
<dbReference type="PANTHER" id="PTHR43562">
    <property type="entry name" value="NAPA-TYPE SODIUM/HYDROGEN ANTIPORTER"/>
    <property type="match status" value="1"/>
</dbReference>
<evidence type="ECO:0000256" key="11">
    <source>
        <dbReference type="SAM" id="Phobius"/>
    </source>
</evidence>
<feature type="transmembrane region" description="Helical" evidence="11">
    <location>
        <begin position="24"/>
        <end position="44"/>
    </location>
</feature>
<keyword evidence="10" id="KW-0739">Sodium transport</keyword>
<dbReference type="PATRIC" id="fig|1423773.3.peg.2099"/>
<feature type="transmembrane region" description="Helical" evidence="11">
    <location>
        <begin position="359"/>
        <end position="379"/>
    </location>
</feature>
<dbReference type="InterPro" id="IPR038770">
    <property type="entry name" value="Na+/solute_symporter_sf"/>
</dbReference>
<keyword evidence="4" id="KW-0050">Antiport</keyword>
<feature type="transmembrane region" description="Helical" evidence="11">
    <location>
        <begin position="144"/>
        <end position="165"/>
    </location>
</feature>
<feature type="domain" description="Cation/H+ exchanger transmembrane" evidence="12">
    <location>
        <begin position="12"/>
        <end position="376"/>
    </location>
</feature>
<dbReference type="RefSeq" id="WP_056944365.1">
    <property type="nucleotide sequence ID" value="NZ_AZDT01000042.1"/>
</dbReference>
<accession>A0A0R1K495</accession>
<comment type="subcellular location">
    <subcellularLocation>
        <location evidence="1">Membrane</location>
        <topology evidence="1">Multi-pass membrane protein</topology>
    </subcellularLocation>
</comment>
<evidence type="ECO:0000256" key="6">
    <source>
        <dbReference type="ARBA" id="ARBA00022989"/>
    </source>
</evidence>
<keyword evidence="9 11" id="KW-0472">Membrane</keyword>
<dbReference type="GO" id="GO:0006814">
    <property type="term" value="P:sodium ion transport"/>
    <property type="evidence" value="ECO:0007669"/>
    <property type="project" value="UniProtKB-KW"/>
</dbReference>
<keyword evidence="8" id="KW-0406">Ion transport</keyword>
<evidence type="ECO:0000313" key="14">
    <source>
        <dbReference type="Proteomes" id="UP000051162"/>
    </source>
</evidence>
<dbReference type="InterPro" id="IPR006153">
    <property type="entry name" value="Cation/H_exchanger_TM"/>
</dbReference>
<evidence type="ECO:0000256" key="2">
    <source>
        <dbReference type="ARBA" id="ARBA00005551"/>
    </source>
</evidence>
<gene>
    <name evidence="13" type="ORF">FD30_GL002046</name>
</gene>
<feature type="transmembrane region" description="Helical" evidence="11">
    <location>
        <begin position="214"/>
        <end position="233"/>
    </location>
</feature>
<comment type="similarity">
    <text evidence="2">Belongs to the monovalent cation:proton antiporter 2 (CPA2) transporter (TC 2.A.37) family.</text>
</comment>
<feature type="transmembrane region" description="Helical" evidence="11">
    <location>
        <begin position="114"/>
        <end position="132"/>
    </location>
</feature>
<evidence type="ECO:0000256" key="5">
    <source>
        <dbReference type="ARBA" id="ARBA00022692"/>
    </source>
</evidence>
<evidence type="ECO:0000256" key="9">
    <source>
        <dbReference type="ARBA" id="ARBA00023136"/>
    </source>
</evidence>
<keyword evidence="5 11" id="KW-0812">Transmembrane</keyword>
<dbReference type="GO" id="GO:0015297">
    <property type="term" value="F:antiporter activity"/>
    <property type="evidence" value="ECO:0007669"/>
    <property type="project" value="UniProtKB-KW"/>
</dbReference>
<feature type="transmembrane region" description="Helical" evidence="11">
    <location>
        <begin position="185"/>
        <end position="202"/>
    </location>
</feature>
<dbReference type="OrthoDB" id="9793589at2"/>
<dbReference type="STRING" id="1423773.FD30_GL002046"/>
<feature type="transmembrane region" description="Helical" evidence="11">
    <location>
        <begin position="56"/>
        <end position="74"/>
    </location>
</feature>
<evidence type="ECO:0000256" key="1">
    <source>
        <dbReference type="ARBA" id="ARBA00004141"/>
    </source>
</evidence>
<keyword evidence="6 11" id="KW-1133">Transmembrane helix</keyword>
<keyword evidence="7" id="KW-0915">Sodium</keyword>
<evidence type="ECO:0000256" key="8">
    <source>
        <dbReference type="ARBA" id="ARBA00023065"/>
    </source>
</evidence>
<reference evidence="13 14" key="1">
    <citation type="journal article" date="2015" name="Genome Announc.">
        <title>Expanding the biotechnology potential of lactobacilli through comparative genomics of 213 strains and associated genera.</title>
        <authorList>
            <person name="Sun Z."/>
            <person name="Harris H.M."/>
            <person name="McCann A."/>
            <person name="Guo C."/>
            <person name="Argimon S."/>
            <person name="Zhang W."/>
            <person name="Yang X."/>
            <person name="Jeffery I.B."/>
            <person name="Cooney J.C."/>
            <person name="Kagawa T.F."/>
            <person name="Liu W."/>
            <person name="Song Y."/>
            <person name="Salvetti E."/>
            <person name="Wrobel A."/>
            <person name="Rasinkangas P."/>
            <person name="Parkhill J."/>
            <person name="Rea M.C."/>
            <person name="O'Sullivan O."/>
            <person name="Ritari J."/>
            <person name="Douillard F.P."/>
            <person name="Paul Ross R."/>
            <person name="Yang R."/>
            <person name="Briner A.E."/>
            <person name="Felis G.E."/>
            <person name="de Vos W.M."/>
            <person name="Barrangou R."/>
            <person name="Klaenhammer T.R."/>
            <person name="Caufield P.W."/>
            <person name="Cui Y."/>
            <person name="Zhang H."/>
            <person name="O'Toole P.W."/>
        </authorList>
    </citation>
    <scope>NUCLEOTIDE SEQUENCE [LARGE SCALE GENOMIC DNA]</scope>
    <source>
        <strain evidence="13 14">DSM 19117</strain>
    </source>
</reference>
<evidence type="ECO:0000259" key="12">
    <source>
        <dbReference type="Pfam" id="PF00999"/>
    </source>
</evidence>
<comment type="caution">
    <text evidence="13">The sequence shown here is derived from an EMBL/GenBank/DDBJ whole genome shotgun (WGS) entry which is preliminary data.</text>
</comment>